<comment type="subcellular location">
    <subcellularLocation>
        <location evidence="1">Nucleus</location>
    </subcellularLocation>
</comment>
<evidence type="ECO:0000313" key="7">
    <source>
        <dbReference type="RefSeq" id="XP_006564669.2"/>
    </source>
</evidence>
<dbReference type="RefSeq" id="XP_006564669.2">
    <property type="nucleotide sequence ID" value="XM_006564606.3"/>
</dbReference>
<feature type="region of interest" description="Disordered" evidence="4">
    <location>
        <begin position="1998"/>
        <end position="2053"/>
    </location>
</feature>
<dbReference type="SUPFAM" id="SSF48452">
    <property type="entry name" value="TPR-like"/>
    <property type="match status" value="1"/>
</dbReference>
<feature type="region of interest" description="Disordered" evidence="4">
    <location>
        <begin position="2436"/>
        <end position="2467"/>
    </location>
</feature>
<keyword evidence="2" id="KW-0539">Nucleus</keyword>
<feature type="compositionally biased region" description="Low complexity" evidence="4">
    <location>
        <begin position="2446"/>
        <end position="2463"/>
    </location>
</feature>
<dbReference type="InterPro" id="IPR033053">
    <property type="entry name" value="Hir3/CABIN1"/>
</dbReference>
<feature type="compositionally biased region" description="Basic and acidic residues" evidence="4">
    <location>
        <begin position="1485"/>
        <end position="1497"/>
    </location>
</feature>
<dbReference type="OrthoDB" id="77564at2759"/>
<evidence type="ECO:0000313" key="5">
    <source>
        <dbReference type="EnsemblMetazoa" id="XP_006564669"/>
    </source>
</evidence>
<dbReference type="GO" id="GO:0006325">
    <property type="term" value="P:chromatin organization"/>
    <property type="evidence" value="ECO:0007669"/>
    <property type="project" value="InterPro"/>
</dbReference>
<keyword evidence="3" id="KW-0802">TPR repeat</keyword>
<feature type="region of interest" description="Disordered" evidence="4">
    <location>
        <begin position="2361"/>
        <end position="2387"/>
    </location>
</feature>
<feature type="region of interest" description="Disordered" evidence="4">
    <location>
        <begin position="1616"/>
        <end position="1740"/>
    </location>
</feature>
<name>A0A7M7GS79_APIME</name>
<reference evidence="7" key="2">
    <citation type="submission" date="2025-04" db="UniProtKB">
        <authorList>
            <consortium name="RefSeq"/>
        </authorList>
    </citation>
    <scope>IDENTIFICATION</scope>
    <source>
        <strain evidence="7">DH4</strain>
        <tissue evidence="7">Whole body</tissue>
    </source>
</reference>
<feature type="region of interest" description="Disordered" evidence="4">
    <location>
        <begin position="1475"/>
        <end position="1500"/>
    </location>
</feature>
<dbReference type="PANTHER" id="PTHR15502:SF7">
    <property type="entry name" value="CALCINEURIN-BINDING PROTEIN CABIN-1"/>
    <property type="match status" value="1"/>
</dbReference>
<dbReference type="GO" id="GO:0031491">
    <property type="term" value="F:nucleosome binding"/>
    <property type="evidence" value="ECO:0007669"/>
    <property type="project" value="TreeGrafter"/>
</dbReference>
<dbReference type="GO" id="GO:0005634">
    <property type="term" value="C:nucleus"/>
    <property type="evidence" value="ECO:0007669"/>
    <property type="project" value="UniProtKB-SubCell"/>
</dbReference>
<feature type="compositionally biased region" description="Basic and acidic residues" evidence="4">
    <location>
        <begin position="441"/>
        <end position="468"/>
    </location>
</feature>
<evidence type="ECO:0000313" key="6">
    <source>
        <dbReference type="Proteomes" id="UP000005203"/>
    </source>
</evidence>
<proteinExistence type="predicted"/>
<feature type="region of interest" description="Disordered" evidence="4">
    <location>
        <begin position="2200"/>
        <end position="2255"/>
    </location>
</feature>
<evidence type="ECO:0000256" key="3">
    <source>
        <dbReference type="PROSITE-ProRule" id="PRU00339"/>
    </source>
</evidence>
<accession>A0A7M7GS79</accession>
<evidence type="ECO:0000256" key="4">
    <source>
        <dbReference type="SAM" id="MobiDB-lite"/>
    </source>
</evidence>
<feature type="region of interest" description="Disordered" evidence="4">
    <location>
        <begin position="2534"/>
        <end position="2557"/>
    </location>
</feature>
<dbReference type="InterPro" id="IPR019734">
    <property type="entry name" value="TPR_rpt"/>
</dbReference>
<feature type="compositionally biased region" description="Polar residues" evidence="4">
    <location>
        <begin position="2310"/>
        <end position="2335"/>
    </location>
</feature>
<feature type="compositionally biased region" description="Basic and acidic residues" evidence="4">
    <location>
        <begin position="1724"/>
        <end position="1740"/>
    </location>
</feature>
<organism evidence="5">
    <name type="scientific">Apis mellifera</name>
    <name type="common">Honeybee</name>
    <dbReference type="NCBI Taxonomy" id="7460"/>
    <lineage>
        <taxon>Eukaryota</taxon>
        <taxon>Metazoa</taxon>
        <taxon>Ecdysozoa</taxon>
        <taxon>Arthropoda</taxon>
        <taxon>Hexapoda</taxon>
        <taxon>Insecta</taxon>
        <taxon>Pterygota</taxon>
        <taxon>Neoptera</taxon>
        <taxon>Endopterygota</taxon>
        <taxon>Hymenoptera</taxon>
        <taxon>Apocrita</taxon>
        <taxon>Aculeata</taxon>
        <taxon>Apoidea</taxon>
        <taxon>Anthophila</taxon>
        <taxon>Apidae</taxon>
        <taxon>Apis</taxon>
    </lineage>
</organism>
<feature type="repeat" description="TPR" evidence="3">
    <location>
        <begin position="85"/>
        <end position="118"/>
    </location>
</feature>
<feature type="compositionally biased region" description="Polar residues" evidence="4">
    <location>
        <begin position="1475"/>
        <end position="1484"/>
    </location>
</feature>
<feature type="compositionally biased region" description="Polar residues" evidence="4">
    <location>
        <begin position="2200"/>
        <end position="2214"/>
    </location>
</feature>
<accession>A0A8B6Z1T2</accession>
<keyword evidence="6" id="KW-1185">Reference proteome</keyword>
<evidence type="ECO:0000256" key="2">
    <source>
        <dbReference type="ARBA" id="ARBA00023242"/>
    </source>
</evidence>
<dbReference type="EnsemblMetazoa" id="XM_006564606">
    <property type="protein sequence ID" value="XP_006564669"/>
    <property type="gene ID" value="LOC412746"/>
</dbReference>
<dbReference type="InterPro" id="IPR011990">
    <property type="entry name" value="TPR-like_helical_dom_sf"/>
</dbReference>
<dbReference type="Gene3D" id="1.25.40.10">
    <property type="entry name" value="Tetratricopeptide repeat domain"/>
    <property type="match status" value="1"/>
</dbReference>
<feature type="region of interest" description="Disordered" evidence="4">
    <location>
        <begin position="1"/>
        <end position="23"/>
    </location>
</feature>
<feature type="region of interest" description="Disordered" evidence="4">
    <location>
        <begin position="435"/>
        <end position="468"/>
    </location>
</feature>
<feature type="compositionally biased region" description="Low complexity" evidence="4">
    <location>
        <begin position="2016"/>
        <end position="2032"/>
    </location>
</feature>
<dbReference type="PROSITE" id="PS50005">
    <property type="entry name" value="TPR"/>
    <property type="match status" value="1"/>
</dbReference>
<dbReference type="SMART" id="SM00028">
    <property type="entry name" value="TPR"/>
    <property type="match status" value="5"/>
</dbReference>
<sequence length="2570" mass="292780">MIKISALNEESSEESEEEDVPTITKEAQEQIAFTEYNKALVLLKENKQEDALNIFKDLLETELLDEVQKPEIPDGKSRPMLSLKYSCFKNIGAIQAILGNYDEAIENYWEAANLDDSDVTLWYRIGTLALKISNLELACSSFKQGLKCNANHWPCLDNMITALYAVPDYMNCLLYISMALERDPTYVKGLAFRDKIFKDIPCLEECYKLYNNDWQLDPPLYTQYDHLIGDKLIAEAKDIAKKWAEACKKEFCPKPLPDLTLRKPIKNYTWLDLGECLLDMHRYIAENNLSFVSRINLIVQNSEEISKTYTETENDANTDQEILQSAMIKNENDIEKSMKMETDETNSPFETSDDNQVCAGTESLMEIEIEDDKKSCSTDVQIIEDEDPLRILDTDAVQFEEQSQIKNDLDEQNFEVHESEDKLQLDKIMDDADNEAQNDNISDKDSNKSDEKNLKKEDKPQCKTEEKLSEKIEGKEEVQKVKKRRRSALCFLQQWAWSCNSMRRSARVRSSNRREAERDDVQLEETLRRIFPSTLLPDTVKLTKDDPSKNMDDSMDTMDLYQLFANQENNSNIIETVKSSESSKSPSPDMSQQQNYFGTECEIADVNIFINEHSNKNNLMIIIAKYTEFLCTKWNQQWSKGILDIYLQAYTFMREHIPHPSPFEDINDDVLKLDAEMTLLFGELHTDKWLSNKPDILPSSTLDKLGTGLPSEELGHIIFTSVRRDIINEENIFILLRVLWLKANIFLCQGDTDIVIETLELLLNHMQELEKQNQNIFLKLPNCKYNSQISIKIVEKKLKSIHRGQKLGEIQNLYDEKKYAELAYILQDTFKFAKQGNKFLSVNDNIVDRVQQLSMLLDSLWQLQQYEECYVWAEACLNEAWQNYLNASDEIEQKKWTTSILMALEKLKACTIEVSTFVVKYLPETRLSRLVQNLVHIVCNQLDVSETTVEMPLETVLPWILLHYILQYKEDKERAKAESSYKNKHNSNYSESDDEDEGVPASIMILFIAHDFMGRHSWCCYNEAKLLFFTLNLVIPKLETPQFSSIKSKVSKYLEQIFYCLYGHYNKVNKSRPKHIEEHGVPQMKVTWEGAQLLFDFYKPKQIPEFCSPKSLTISADTEDLFKRIIKLIPPESDPNQVIDEMMAYIMGERETMPTVKKLLPHSMSTIYYLLADFYFKNGKWSAAIRYYLLDLCFHPTRLSSWTGLAMSSATVIDTWLNKYTPINEDKLLAKAKLTQSSYRHAVELDSCNHIIWTEYGSFAYTVHSFCSRLLKQETHTLSMGRFEILETRKEEMLEIAYKCFQSCARLFIGDKDGTIPHDERWLYQYMLGKIAEKKNQDPPIYLEHYAKASELLYHNNAQYPRRINHKYPQHLSIEALEVHYRIHASILKYLEQHEGKPLKKSLGQLLQFHLEKCAKGPFMKYTSKLNEKTKEENLFTSNKIIGKEMEFTTESDRNVVTIAQRSNSIEEIEIIDRTNTGFGTNQRNEQEKTETRKRSPTELPQDNIKKIKLSNVSHLQLMHDVVALIDDVITKVCDMVSQKEKIDDIMVLSSDESNESKSQKKKAKKTIEKTKILKSDDAKKNSLTSVKIGTIFENETKSENVQDLMDALMKQAMEISQETRQSSPEDEDTRKFDGKWLQNEDFQLNNKEMKDKILDKKKPASATKEETTLSRRGSQESTTTTQTTTTTETNNSSSSSSDESSSSDDSSDSDSSTDTETDSGESESEKKKEDSDFAQKEENMSEEEVATLIAYCLAGLEQCILRFSEHYKSFYRLSHFFFNNKTAKDIIKCRNLLLDNYNCQFYRGENFQGLFADRKSTNFFNGVWHIPNREVDRPGSFAFHMSRCVTLLMQVLKETNDGRMLMQLSVQLGKIPESDKKYLRDSEREQLSCQALTLCLQSLRTKVQLMGTSTSDLAINKNADARTQVLLDTYWVYQRALKSFQTKEQTIQVLASLLVDTYKTYIGNKNLEGNVLEIATKYCNDYNYNRKVLSKFFSSLDKPTENQTQPQATSPIPVTTSQPQITSTSPQSSQSRKPYRNLTSTGRPRGRPPNVNKYLQAMQSSNAMNQFSAKATFANYMGASGNRSLMNPYFMHPLVDPNILSALLTSGLSNSMMDPLSAMNYLNQMGNYQDILRQYQNNLSSLSSLASGLNSTIATASNISSVPTMSTSTSNMNAASNINNLGNLNNLTVQQLLNLSNASATTSRSTPMYQQAVTTKTTTTASLTKDRPSISITPVNTVLPKSKSSKQSPQSESVAVQLSKSLQISQPSKTILQPPTTQVSLLKPSIVHTQVKTSPPKQISAPQIRVSKSLTEPQPAHNPSLSHSPLKNSATTNPPAVPQVAHAALSPSITMKQTLPINVSTSHSGTSLQHKLLSKKNSQRSYSQTNVQNLVRKAKPVKTMSALPNNLSNILSTMPGNSSMAPYIPPELSGISVSPVNPQAGLKGPSTKYSQYKKSSTKTKPTMDISNSLPNSYSQGNSVEAFSMLSQLKQHSHLEIIPQQKPQQIKSTLEYTKNLSSGVSVVSQKVSESLRPSDCSKTMYDLSRGKSSSVSSKKGEKINDSVEIITLDD</sequence>
<dbReference type="Proteomes" id="UP000005203">
    <property type="component" value="Linkage group LG8"/>
</dbReference>
<feature type="compositionally biased region" description="Basic and acidic residues" evidence="4">
    <location>
        <begin position="1648"/>
        <end position="1670"/>
    </location>
</feature>
<feature type="region of interest" description="Disordered" evidence="4">
    <location>
        <begin position="2310"/>
        <end position="2337"/>
    </location>
</feature>
<feature type="compositionally biased region" description="Acidic residues" evidence="4">
    <location>
        <begin position="1702"/>
        <end position="1723"/>
    </location>
</feature>
<evidence type="ECO:0000256" key="1">
    <source>
        <dbReference type="ARBA" id="ARBA00004123"/>
    </source>
</evidence>
<feature type="compositionally biased region" description="Low complexity" evidence="4">
    <location>
        <begin position="2241"/>
        <end position="2252"/>
    </location>
</feature>
<protein>
    <submittedName>
        <fullName evidence="7">Calcineurin-binding protein cabin-1</fullName>
    </submittedName>
</protein>
<reference evidence="5" key="1">
    <citation type="submission" date="2021-01" db="UniProtKB">
        <authorList>
            <consortium name="EnsemblMetazoa"/>
        </authorList>
    </citation>
    <scope>IDENTIFICATION</scope>
    <source>
        <strain evidence="5">DH4</strain>
    </source>
</reference>
<gene>
    <name evidence="7" type="primary">LOC412746</name>
</gene>
<dbReference type="PANTHER" id="PTHR15502">
    <property type="entry name" value="CALCINEURIN-BINDING PROTEIN CABIN 1-RELATED"/>
    <property type="match status" value="1"/>
</dbReference>
<feature type="compositionally biased region" description="Polar residues" evidence="4">
    <location>
        <begin position="2002"/>
        <end position="2015"/>
    </location>
</feature>
<dbReference type="KEGG" id="ame:412746"/>
<feature type="compositionally biased region" description="Low complexity" evidence="4">
    <location>
        <begin position="1676"/>
        <end position="1701"/>
    </location>
</feature>
<feature type="compositionally biased region" description="Acidic residues" evidence="4">
    <location>
        <begin position="10"/>
        <end position="20"/>
    </location>
</feature>
<dbReference type="GeneID" id="412746"/>
<feature type="compositionally biased region" description="Polar residues" evidence="4">
    <location>
        <begin position="2361"/>
        <end position="2372"/>
    </location>
</feature>